<keyword evidence="5 9" id="KW-0297">G-protein coupled receptor</keyword>
<evidence type="ECO:0000256" key="8">
    <source>
        <dbReference type="ARBA" id="ARBA00023224"/>
    </source>
</evidence>
<evidence type="ECO:0000313" key="13">
    <source>
        <dbReference type="Proteomes" id="UP000006672"/>
    </source>
</evidence>
<reference evidence="13" key="1">
    <citation type="journal article" date="2007" name="Science">
        <title>Draft genome of the filarial nematode parasite Brugia malayi.</title>
        <authorList>
            <person name="Ghedin E."/>
            <person name="Wang S."/>
            <person name="Spiro D."/>
            <person name="Caler E."/>
            <person name="Zhao Q."/>
            <person name="Crabtree J."/>
            <person name="Allen J.E."/>
            <person name="Delcher A.L."/>
            <person name="Guiliano D.B."/>
            <person name="Miranda-Saavedra D."/>
            <person name="Angiuoli S.V."/>
            <person name="Creasy T."/>
            <person name="Amedeo P."/>
            <person name="Haas B."/>
            <person name="El-Sayed N.M."/>
            <person name="Wortman J.R."/>
            <person name="Feldblyum T."/>
            <person name="Tallon L."/>
            <person name="Schatz M."/>
            <person name="Shumway M."/>
            <person name="Koo H."/>
            <person name="Salzberg S.L."/>
            <person name="Schobel S."/>
            <person name="Pertea M."/>
            <person name="Pop M."/>
            <person name="White O."/>
            <person name="Barton G.J."/>
            <person name="Carlow C.K."/>
            <person name="Crawford M.J."/>
            <person name="Daub J."/>
            <person name="Dimmic M.W."/>
            <person name="Estes C.F."/>
            <person name="Foster J.M."/>
            <person name="Ganatra M."/>
            <person name="Gregory W.F."/>
            <person name="Johnson N.M."/>
            <person name="Jin J."/>
            <person name="Komuniecki R."/>
            <person name="Korf I."/>
            <person name="Kumar S."/>
            <person name="Laney S."/>
            <person name="Li B.W."/>
            <person name="Li W."/>
            <person name="Lindblom T.H."/>
            <person name="Lustigman S."/>
            <person name="Ma D."/>
            <person name="Maina C.V."/>
            <person name="Martin D.M."/>
            <person name="McCarter J.P."/>
            <person name="McReynolds L."/>
            <person name="Mitreva M."/>
            <person name="Nutman T.B."/>
            <person name="Parkinson J."/>
            <person name="Peregrin-Alvarez J.M."/>
            <person name="Poole C."/>
            <person name="Ren Q."/>
            <person name="Saunders L."/>
            <person name="Sluder A.E."/>
            <person name="Smith K."/>
            <person name="Stanke M."/>
            <person name="Unnasch T.R."/>
            <person name="Ware J."/>
            <person name="Wei A.D."/>
            <person name="Weil G."/>
            <person name="Williams D.J."/>
            <person name="Zhang Y."/>
            <person name="Williams S.A."/>
            <person name="Fraser-Liggett C."/>
            <person name="Slatko B."/>
            <person name="Blaxter M.L."/>
            <person name="Scott A.L."/>
        </authorList>
    </citation>
    <scope>NUCLEOTIDE SEQUENCE</scope>
    <source>
        <strain evidence="13">FR3</strain>
    </source>
</reference>
<evidence type="ECO:0000256" key="7">
    <source>
        <dbReference type="ARBA" id="ARBA00023170"/>
    </source>
</evidence>
<feature type="transmembrane region" description="Helical" evidence="10">
    <location>
        <begin position="207"/>
        <end position="232"/>
    </location>
</feature>
<name>A0A5K1UCI9_BRUMA</name>
<dbReference type="AlphaFoldDB" id="A0A5K1UCI9"/>
<keyword evidence="7 9" id="KW-0675">Receptor</keyword>
<reference evidence="14" key="3">
    <citation type="submission" date="2022-04" db="UniProtKB">
        <authorList>
            <consortium name="WormBaseParasite"/>
        </authorList>
    </citation>
    <scope>IDENTIFICATION</scope>
</reference>
<keyword evidence="2" id="KW-1003">Cell membrane</keyword>
<evidence type="ECO:0000256" key="6">
    <source>
        <dbReference type="ARBA" id="ARBA00023136"/>
    </source>
</evidence>
<feature type="transmembrane region" description="Helical" evidence="10">
    <location>
        <begin position="71"/>
        <end position="91"/>
    </location>
</feature>
<comment type="similarity">
    <text evidence="9">Belongs to the G-protein coupled receptor 1 family.</text>
</comment>
<dbReference type="Pfam" id="PF00001">
    <property type="entry name" value="7tm_1"/>
    <property type="match status" value="1"/>
</dbReference>
<dbReference type="GO" id="GO:0042277">
    <property type="term" value="F:peptide binding"/>
    <property type="evidence" value="ECO:0007669"/>
    <property type="project" value="TreeGrafter"/>
</dbReference>
<dbReference type="EMBL" id="CAAKNF010000001">
    <property type="protein sequence ID" value="VIO99758.1"/>
    <property type="molecule type" value="Genomic_DNA"/>
</dbReference>
<dbReference type="OrthoDB" id="6076970at2759"/>
<accession>A0A8L7ST61</accession>
<dbReference type="KEGG" id="bmy:BM_BM17091"/>
<evidence type="ECO:0000259" key="11">
    <source>
        <dbReference type="PROSITE" id="PS50262"/>
    </source>
</evidence>
<evidence type="ECO:0000256" key="3">
    <source>
        <dbReference type="ARBA" id="ARBA00022692"/>
    </source>
</evidence>
<organism evidence="12">
    <name type="scientific">Brugia malayi</name>
    <name type="common">Filarial nematode worm</name>
    <dbReference type="NCBI Taxonomy" id="6279"/>
    <lineage>
        <taxon>Eukaryota</taxon>
        <taxon>Metazoa</taxon>
        <taxon>Ecdysozoa</taxon>
        <taxon>Nematoda</taxon>
        <taxon>Chromadorea</taxon>
        <taxon>Rhabditida</taxon>
        <taxon>Spirurina</taxon>
        <taxon>Spiruromorpha</taxon>
        <taxon>Filarioidea</taxon>
        <taxon>Onchocercidae</taxon>
        <taxon>Brugia</taxon>
    </lineage>
</organism>
<keyword evidence="13" id="KW-1185">Reference proteome</keyword>
<proteinExistence type="inferred from homology"/>
<gene>
    <name evidence="12" type="primary">Bm17091</name>
    <name evidence="12" type="ORF">BM_BM17091</name>
</gene>
<dbReference type="GO" id="GO:0043005">
    <property type="term" value="C:neuron projection"/>
    <property type="evidence" value="ECO:0007669"/>
    <property type="project" value="TreeGrafter"/>
</dbReference>
<feature type="transmembrane region" description="Helical" evidence="10">
    <location>
        <begin position="31"/>
        <end position="59"/>
    </location>
</feature>
<evidence type="ECO:0000313" key="12">
    <source>
        <dbReference type="EMBL" id="VIO99758.1"/>
    </source>
</evidence>
<feature type="transmembrane region" description="Helical" evidence="10">
    <location>
        <begin position="313"/>
        <end position="336"/>
    </location>
</feature>
<dbReference type="Gene3D" id="1.20.1070.10">
    <property type="entry name" value="Rhodopsin 7-helix transmembrane proteins"/>
    <property type="match status" value="1"/>
</dbReference>
<evidence type="ECO:0000256" key="10">
    <source>
        <dbReference type="SAM" id="Phobius"/>
    </source>
</evidence>
<keyword evidence="4 10" id="KW-1133">Transmembrane helix</keyword>
<comment type="subcellular location">
    <subcellularLocation>
        <location evidence="1">Cell membrane</location>
        <topology evidence="1">Multi-pass membrane protein</topology>
    </subcellularLocation>
</comment>
<dbReference type="PROSITE" id="PS50262">
    <property type="entry name" value="G_PROTEIN_RECEP_F1_2"/>
    <property type="match status" value="1"/>
</dbReference>
<dbReference type="CTD" id="66058588"/>
<dbReference type="GeneID" id="66058588"/>
<keyword evidence="6 10" id="KW-0472">Membrane</keyword>
<feature type="transmembrane region" description="Helical" evidence="10">
    <location>
        <begin position="151"/>
        <end position="173"/>
    </location>
</feature>
<dbReference type="GO" id="GO:0005886">
    <property type="term" value="C:plasma membrane"/>
    <property type="evidence" value="ECO:0007669"/>
    <property type="project" value="UniProtKB-SubCell"/>
</dbReference>
<evidence type="ECO:0000256" key="5">
    <source>
        <dbReference type="ARBA" id="ARBA00023040"/>
    </source>
</evidence>
<dbReference type="InterPro" id="IPR000276">
    <property type="entry name" value="GPCR_Rhodpsn"/>
</dbReference>
<evidence type="ECO:0000256" key="9">
    <source>
        <dbReference type="RuleBase" id="RU000688"/>
    </source>
</evidence>
<dbReference type="CDD" id="cd00637">
    <property type="entry name" value="7tm_classA_rhodopsin-like"/>
    <property type="match status" value="1"/>
</dbReference>
<keyword evidence="8 9" id="KW-0807">Transducer</keyword>
<dbReference type="SUPFAM" id="SSF81321">
    <property type="entry name" value="Family A G protein-coupled receptor-like"/>
    <property type="match status" value="1"/>
</dbReference>
<reference evidence="12" key="2">
    <citation type="submission" date="2019-04" db="EMBL/GenBank/DDBJ databases">
        <authorList>
            <person name="Howe K."/>
            <person name="Paulini M."/>
            <person name="Williams G."/>
        </authorList>
    </citation>
    <scope>NUCLEOTIDE SEQUENCE [LARGE SCALE GENOMIC DNA]</scope>
    <source>
        <strain evidence="12">FR3</strain>
    </source>
</reference>
<dbReference type="GO" id="GO:0004930">
    <property type="term" value="F:G protein-coupled receptor activity"/>
    <property type="evidence" value="ECO:0007669"/>
    <property type="project" value="UniProtKB-KW"/>
</dbReference>
<dbReference type="PRINTS" id="PR00237">
    <property type="entry name" value="GPCRRHODOPSN"/>
</dbReference>
<keyword evidence="3 9" id="KW-0812">Transmembrane</keyword>
<evidence type="ECO:0000313" key="14">
    <source>
        <dbReference type="WBParaSite" id="Bm17091.1"/>
    </source>
</evidence>
<evidence type="ECO:0000256" key="1">
    <source>
        <dbReference type="ARBA" id="ARBA00004651"/>
    </source>
</evidence>
<dbReference type="PANTHER" id="PTHR24229">
    <property type="entry name" value="NEUROPEPTIDES RECEPTOR"/>
    <property type="match status" value="1"/>
</dbReference>
<dbReference type="PROSITE" id="PS00237">
    <property type="entry name" value="G_PROTEIN_RECEP_F1_1"/>
    <property type="match status" value="1"/>
</dbReference>
<dbReference type="InterPro" id="IPR017452">
    <property type="entry name" value="GPCR_Rhodpsn_7TM"/>
</dbReference>
<dbReference type="Proteomes" id="UP000006672">
    <property type="component" value="Unassembled WGS sequence"/>
</dbReference>
<feature type="transmembrane region" description="Helical" evidence="10">
    <location>
        <begin position="265"/>
        <end position="293"/>
    </location>
</feature>
<evidence type="ECO:0000256" key="4">
    <source>
        <dbReference type="ARBA" id="ARBA00022989"/>
    </source>
</evidence>
<sequence length="376" mass="44026">MDYNNTIDEIDLNNVKITYVLPFTNHDNAGLMAIASLYAFLFMLGTCGNAATLAVVFHVRSVDPRARQNATLTYICVLSIIDFISMLPLPMTITDQILGFWMFGTTICKLFRLFEHSGKIFSTLILVCFSIDRYCGVCHPLKVELRKTRTAYFMLTFMFCITCIMLAPIIIFAQSKEIILHESYNREKNEITRLHLFKCADNLDNKLFILFSLTCFIFAYLIPLLMMVFFYFRMLLTLFEKSRTIRNGMHAFFFRKSWIEDKIPVIRIATYTLLLCLFHFVCWTPYWISVLYLLYLELFPPPEFEMPNSSFIYFMYGVHALPYINSASNFILYGLLNRQLNQSCSKKYSKTSRKTQRHLIQFKADFTDDNTSKILQ</sequence>
<feature type="domain" description="G-protein coupled receptors family 1 profile" evidence="11">
    <location>
        <begin position="48"/>
        <end position="333"/>
    </location>
</feature>
<accession>A0A5K1UCI9</accession>
<dbReference type="PANTHER" id="PTHR24229:SF53">
    <property type="entry name" value="NEUROPEPTIDE RECEPTOR 18"/>
    <property type="match status" value="1"/>
</dbReference>
<evidence type="ECO:0000256" key="2">
    <source>
        <dbReference type="ARBA" id="ARBA00022475"/>
    </source>
</evidence>
<protein>
    <submittedName>
        <fullName evidence="14">G_PROTEIN_RECEP_F1_2 domain-containing protein</fullName>
    </submittedName>
</protein>
<dbReference type="RefSeq" id="XP_042938642.1">
    <property type="nucleotide sequence ID" value="XM_043082708.1"/>
</dbReference>
<dbReference type="WBParaSite" id="Bm17091.1">
    <property type="protein sequence ID" value="Bm17091.1"/>
    <property type="gene ID" value="WBGene00268235"/>
</dbReference>